<dbReference type="WBParaSite" id="HCON_00142105-00001">
    <property type="protein sequence ID" value="HCON_00142105-00001"/>
    <property type="gene ID" value="HCON_00142105"/>
</dbReference>
<protein>
    <submittedName>
        <fullName evidence="3">Uncharacterized protein</fullName>
    </submittedName>
</protein>
<evidence type="ECO:0000313" key="3">
    <source>
        <dbReference type="WBParaSite" id="HCON_00142105-00001"/>
    </source>
</evidence>
<reference evidence="3" key="1">
    <citation type="submission" date="2020-12" db="UniProtKB">
        <authorList>
            <consortium name="WormBaseParasite"/>
        </authorList>
    </citation>
    <scope>IDENTIFICATION</scope>
    <source>
        <strain evidence="3">MHco3</strain>
    </source>
</reference>
<evidence type="ECO:0000313" key="2">
    <source>
        <dbReference type="Proteomes" id="UP000025227"/>
    </source>
</evidence>
<name>A0A7I4YUH3_HAECO</name>
<sequence length="64" mass="6304">MHSTVAFLLILVQLIALSTAQWGFGYPGMGYGMGMGGPLGGLEGAVIGGLDGALMGAVDGAMFG</sequence>
<dbReference type="OMA" id="TAQWGFG"/>
<evidence type="ECO:0000256" key="1">
    <source>
        <dbReference type="SAM" id="SignalP"/>
    </source>
</evidence>
<feature type="chain" id="PRO_5029626118" evidence="1">
    <location>
        <begin position="21"/>
        <end position="64"/>
    </location>
</feature>
<dbReference type="Proteomes" id="UP000025227">
    <property type="component" value="Unplaced"/>
</dbReference>
<accession>A0A7I4YUH3</accession>
<keyword evidence="1" id="KW-0732">Signal</keyword>
<proteinExistence type="predicted"/>
<keyword evidence="2" id="KW-1185">Reference proteome</keyword>
<feature type="signal peptide" evidence="1">
    <location>
        <begin position="1"/>
        <end position="20"/>
    </location>
</feature>
<dbReference type="AlphaFoldDB" id="A0A7I4YUH3"/>
<organism evidence="2 3">
    <name type="scientific">Haemonchus contortus</name>
    <name type="common">Barber pole worm</name>
    <dbReference type="NCBI Taxonomy" id="6289"/>
    <lineage>
        <taxon>Eukaryota</taxon>
        <taxon>Metazoa</taxon>
        <taxon>Ecdysozoa</taxon>
        <taxon>Nematoda</taxon>
        <taxon>Chromadorea</taxon>
        <taxon>Rhabditida</taxon>
        <taxon>Rhabditina</taxon>
        <taxon>Rhabditomorpha</taxon>
        <taxon>Strongyloidea</taxon>
        <taxon>Trichostrongylidae</taxon>
        <taxon>Haemonchus</taxon>
    </lineage>
</organism>